<evidence type="ECO:0000256" key="3">
    <source>
        <dbReference type="SAM" id="SignalP"/>
    </source>
</evidence>
<accession>U4LI16</accession>
<dbReference type="PANTHER" id="PTHR48267:SF1">
    <property type="entry name" value="BILIRUBIN OXIDASE"/>
    <property type="match status" value="1"/>
</dbReference>
<dbReference type="InterPro" id="IPR045087">
    <property type="entry name" value="Cu-oxidase_fam"/>
</dbReference>
<reference evidence="7 8" key="1">
    <citation type="journal article" date="2013" name="PLoS Genet.">
        <title>The genome and development-dependent transcriptomes of Pyronema confluens: a window into fungal evolution.</title>
        <authorList>
            <person name="Traeger S."/>
            <person name="Altegoer F."/>
            <person name="Freitag M."/>
            <person name="Gabaldon T."/>
            <person name="Kempken F."/>
            <person name="Kumar A."/>
            <person name="Marcet-Houben M."/>
            <person name="Poggeler S."/>
            <person name="Stajich J.E."/>
            <person name="Nowrousian M."/>
        </authorList>
    </citation>
    <scope>NUCLEOTIDE SEQUENCE [LARGE SCALE GENOMIC DNA]</scope>
    <source>
        <strain evidence="8">CBS 100304</strain>
        <tissue evidence="7">Vegetative mycelium</tissue>
    </source>
</reference>
<evidence type="ECO:0000259" key="5">
    <source>
        <dbReference type="Pfam" id="PF07731"/>
    </source>
</evidence>
<dbReference type="OrthoDB" id="262547at2759"/>
<dbReference type="InterPro" id="IPR011707">
    <property type="entry name" value="Cu-oxidase-like_N"/>
</dbReference>
<evidence type="ECO:0000259" key="4">
    <source>
        <dbReference type="Pfam" id="PF00394"/>
    </source>
</evidence>
<protein>
    <submittedName>
        <fullName evidence="7">Similar to Bilirubin oxidase acc. no. Q12737</fullName>
    </submittedName>
</protein>
<dbReference type="eggNOG" id="ENOG502QR4X">
    <property type="taxonomic scope" value="Eukaryota"/>
</dbReference>
<dbReference type="STRING" id="1076935.U4LI16"/>
<gene>
    <name evidence="7" type="ORF">PCON_10300</name>
</gene>
<feature type="signal peptide" evidence="3">
    <location>
        <begin position="1"/>
        <end position="19"/>
    </location>
</feature>
<organism evidence="7 8">
    <name type="scientific">Pyronema omphalodes (strain CBS 100304)</name>
    <name type="common">Pyronema confluens</name>
    <dbReference type="NCBI Taxonomy" id="1076935"/>
    <lineage>
        <taxon>Eukaryota</taxon>
        <taxon>Fungi</taxon>
        <taxon>Dikarya</taxon>
        <taxon>Ascomycota</taxon>
        <taxon>Pezizomycotina</taxon>
        <taxon>Pezizomycetes</taxon>
        <taxon>Pezizales</taxon>
        <taxon>Pyronemataceae</taxon>
        <taxon>Pyronema</taxon>
    </lineage>
</organism>
<evidence type="ECO:0000313" key="8">
    <source>
        <dbReference type="Proteomes" id="UP000018144"/>
    </source>
</evidence>
<feature type="domain" description="Plastocyanin-like" evidence="6">
    <location>
        <begin position="82"/>
        <end position="183"/>
    </location>
</feature>
<comment type="similarity">
    <text evidence="1">Belongs to the multicopper oxidase family.</text>
</comment>
<feature type="chain" id="PRO_5004651396" evidence="3">
    <location>
        <begin position="20"/>
        <end position="546"/>
    </location>
</feature>
<evidence type="ECO:0000313" key="7">
    <source>
        <dbReference type="EMBL" id="CCX31172.1"/>
    </source>
</evidence>
<keyword evidence="8" id="KW-1185">Reference proteome</keyword>
<dbReference type="InterPro" id="IPR008972">
    <property type="entry name" value="Cupredoxin"/>
</dbReference>
<keyword evidence="2" id="KW-0186">Copper</keyword>
<evidence type="ECO:0000256" key="2">
    <source>
        <dbReference type="ARBA" id="ARBA00023008"/>
    </source>
</evidence>
<dbReference type="PANTHER" id="PTHR48267">
    <property type="entry name" value="CUPREDOXIN SUPERFAMILY PROTEIN"/>
    <property type="match status" value="1"/>
</dbReference>
<dbReference type="SUPFAM" id="SSF49503">
    <property type="entry name" value="Cupredoxins"/>
    <property type="match status" value="3"/>
</dbReference>
<feature type="domain" description="Plastocyanin-like" evidence="5">
    <location>
        <begin position="374"/>
        <end position="495"/>
    </location>
</feature>
<dbReference type="GO" id="GO:0016491">
    <property type="term" value="F:oxidoreductase activity"/>
    <property type="evidence" value="ECO:0007669"/>
    <property type="project" value="InterPro"/>
</dbReference>
<keyword evidence="3" id="KW-0732">Signal</keyword>
<proteinExistence type="inferred from homology"/>
<dbReference type="EMBL" id="HF935557">
    <property type="protein sequence ID" value="CCX31172.1"/>
    <property type="molecule type" value="Genomic_DNA"/>
</dbReference>
<dbReference type="Proteomes" id="UP000018144">
    <property type="component" value="Unassembled WGS sequence"/>
</dbReference>
<dbReference type="Gene3D" id="2.60.40.420">
    <property type="entry name" value="Cupredoxins - blue copper proteins"/>
    <property type="match status" value="3"/>
</dbReference>
<dbReference type="InterPro" id="IPR011706">
    <property type="entry name" value="Cu-oxidase_C"/>
</dbReference>
<dbReference type="Pfam" id="PF00394">
    <property type="entry name" value="Cu-oxidase"/>
    <property type="match status" value="1"/>
</dbReference>
<dbReference type="Pfam" id="PF07731">
    <property type="entry name" value="Cu-oxidase_2"/>
    <property type="match status" value="1"/>
</dbReference>
<evidence type="ECO:0000259" key="6">
    <source>
        <dbReference type="Pfam" id="PF07732"/>
    </source>
</evidence>
<dbReference type="InterPro" id="IPR001117">
    <property type="entry name" value="Cu-oxidase_2nd"/>
</dbReference>
<dbReference type="Pfam" id="PF07732">
    <property type="entry name" value="Cu-oxidase_3"/>
    <property type="match status" value="1"/>
</dbReference>
<sequence length="546" mass="61687">MRPIQIFSTLVALLSVVSAQQPSVIPRKSPVYTEEFQHTLPIPPVKRPLTTYHNKKTGKVVDFYEIRIKSFKKNIFKGLGDANFVGYDGMVPGPTFRVPRGRETVIRFINEEQNAASIHLHGSYSRAVFDGWAEDMIPKDHYKDYYYPNAQNARTLWYHDHSNGKTAVNVNSGQAGFYIIEDAEVEQRLCLPQGKYDIPLMISARFWAANGDLPDISAPGPQYGDTYSVNGQISPYLDVESRKYRFRILNASVGRTSNFTIEDGKGRLLPFHVVGSDAGFMSKRVETKSLVVAPAERWEIIVDFGATDEKTLMLRTAQVFSDQRYEISGNIMQFRIAKSEAPSLAVIPLPNKLVDLDLPKVTNALVTKTFVFGRTGTLWTINGKTFHDPKNRLVENVPFGTTEKWILRGGAGWSHPVHIHLVDFQIIKRVALGPTGRDYLTEYERFAMKDIAAVGSEEEVHILAKYAPWDGLYMFHCHNLAHEDDNMMAAFNVTNIKTMGYKDSKFSDPMTAEFRAKPYKGTTDLVEVKSAVLERYSNMGAYEKNN</sequence>
<name>U4LI16_PYROM</name>
<feature type="domain" description="Plastocyanin-like" evidence="4">
    <location>
        <begin position="236"/>
        <end position="311"/>
    </location>
</feature>
<evidence type="ECO:0000256" key="1">
    <source>
        <dbReference type="ARBA" id="ARBA00010609"/>
    </source>
</evidence>
<dbReference type="GO" id="GO:0005507">
    <property type="term" value="F:copper ion binding"/>
    <property type="evidence" value="ECO:0007669"/>
    <property type="project" value="InterPro"/>
</dbReference>
<dbReference type="AlphaFoldDB" id="U4LI16"/>